<gene>
    <name evidence="2" type="ORF">H0264_06890</name>
</gene>
<feature type="region of interest" description="Disordered" evidence="1">
    <location>
        <begin position="203"/>
        <end position="233"/>
    </location>
</feature>
<name>A0A7D6VKM5_9NOCA</name>
<keyword evidence="3" id="KW-1185">Reference proteome</keyword>
<dbReference type="RefSeq" id="WP_181583190.1">
    <property type="nucleotide sequence ID" value="NZ_CP059399.1"/>
</dbReference>
<evidence type="ECO:0000313" key="3">
    <source>
        <dbReference type="Proteomes" id="UP000515512"/>
    </source>
</evidence>
<dbReference type="EMBL" id="CP059399">
    <property type="protein sequence ID" value="QLY32016.1"/>
    <property type="molecule type" value="Genomic_DNA"/>
</dbReference>
<evidence type="ECO:0000313" key="2">
    <source>
        <dbReference type="EMBL" id="QLY32016.1"/>
    </source>
</evidence>
<dbReference type="Proteomes" id="UP000515512">
    <property type="component" value="Chromosome"/>
</dbReference>
<protein>
    <submittedName>
        <fullName evidence="2">Primosomal protein</fullName>
    </submittedName>
</protein>
<sequence>MASGDIVPIALGLTKGDLVTLWAPRWRDGDDEWQAFLGHEEDLYGFESVAELAAFIRTNSENDLVDHPAWKIIAGLSAAELEPEEQFVFDLVGVPELAADDPDPEVISELEETLDMVRNIGDVCELDVVTKFFGSHPVLGALPAGVSAFAGREGEELWDQIGAAISKDWDDVLDAIDSVVSIPEVDADAVSVAEAELLAAQENEVDAEDAADIDEDIEPVDLSKDDDEDEDDEETFWHEVGIDPVKIITSEGTFYTLRCYVDDEPIFLGADGSITVFPSERALARYLADDHEHDLARVVTYGDVQTAAVDGSLEVEVDDENVYVLPGLADDLADGPQAVDTDQLDLAVELFTDAADYADDDAVENALAVSTPLGWYVSYLLNPDPTRMAPNPPFAAEAEAWKMLEQAFEARLQKG</sequence>
<dbReference type="AlphaFoldDB" id="A0A7D6VKM5"/>
<accession>A0A7D6VKM5</accession>
<dbReference type="KEGG" id="nhu:H0264_06890"/>
<organism evidence="2 3">
    <name type="scientific">Nocardia huaxiensis</name>
    <dbReference type="NCBI Taxonomy" id="2755382"/>
    <lineage>
        <taxon>Bacteria</taxon>
        <taxon>Bacillati</taxon>
        <taxon>Actinomycetota</taxon>
        <taxon>Actinomycetes</taxon>
        <taxon>Mycobacteriales</taxon>
        <taxon>Nocardiaceae</taxon>
        <taxon>Nocardia</taxon>
    </lineage>
</organism>
<evidence type="ECO:0000256" key="1">
    <source>
        <dbReference type="SAM" id="MobiDB-lite"/>
    </source>
</evidence>
<reference evidence="2 3" key="1">
    <citation type="submission" date="2020-07" db="EMBL/GenBank/DDBJ databases">
        <authorList>
            <person name="Zhuang K."/>
            <person name="Ran Y."/>
        </authorList>
    </citation>
    <scope>NUCLEOTIDE SEQUENCE [LARGE SCALE GENOMIC DNA]</scope>
    <source>
        <strain evidence="2 3">WCH-YHL-001</strain>
    </source>
</reference>
<proteinExistence type="predicted"/>